<evidence type="ECO:0000313" key="3">
    <source>
        <dbReference type="Proteomes" id="UP001258017"/>
    </source>
</evidence>
<dbReference type="Proteomes" id="UP001258017">
    <property type="component" value="Unassembled WGS sequence"/>
</dbReference>
<comment type="caution">
    <text evidence="2">The sequence shown here is derived from an EMBL/GenBank/DDBJ whole genome shotgun (WGS) entry which is preliminary data.</text>
</comment>
<accession>A0AAD9RHI2</accession>
<gene>
    <name evidence="2" type="ORF">KPH14_007563</name>
</gene>
<feature type="region of interest" description="Disordered" evidence="1">
    <location>
        <begin position="1"/>
        <end position="98"/>
    </location>
</feature>
<organism evidence="2 3">
    <name type="scientific">Odynerus spinipes</name>
    <dbReference type="NCBI Taxonomy" id="1348599"/>
    <lineage>
        <taxon>Eukaryota</taxon>
        <taxon>Metazoa</taxon>
        <taxon>Ecdysozoa</taxon>
        <taxon>Arthropoda</taxon>
        <taxon>Hexapoda</taxon>
        <taxon>Insecta</taxon>
        <taxon>Pterygota</taxon>
        <taxon>Neoptera</taxon>
        <taxon>Endopterygota</taxon>
        <taxon>Hymenoptera</taxon>
        <taxon>Apocrita</taxon>
        <taxon>Aculeata</taxon>
        <taxon>Vespoidea</taxon>
        <taxon>Vespidae</taxon>
        <taxon>Eumeninae</taxon>
        <taxon>Odynerus</taxon>
    </lineage>
</organism>
<sequence>MIGPVQRLADNDKISQMNLDRDHRMANASGRLERASEHDDNDDDDDDEVVENDAEAAERGRRICRRAEARRGSSVKNSSRNAPKEAPVTAARRERNTEQVETWAWVELLISLPHDLPIYRVLSRDQ</sequence>
<proteinExistence type="predicted"/>
<dbReference type="EMBL" id="JAIFRP010000073">
    <property type="protein sequence ID" value="KAK2579882.1"/>
    <property type="molecule type" value="Genomic_DNA"/>
</dbReference>
<evidence type="ECO:0000313" key="2">
    <source>
        <dbReference type="EMBL" id="KAK2579882.1"/>
    </source>
</evidence>
<name>A0AAD9RHI2_9HYME</name>
<reference evidence="2" key="2">
    <citation type="journal article" date="2023" name="Commun. Biol.">
        <title>Intrasexual cuticular hydrocarbon dimorphism in a wasp sheds light on hydrocarbon biosynthesis genes in Hymenoptera.</title>
        <authorList>
            <person name="Moris V.C."/>
            <person name="Podsiadlowski L."/>
            <person name="Martin S."/>
            <person name="Oeyen J.P."/>
            <person name="Donath A."/>
            <person name="Petersen M."/>
            <person name="Wilbrandt J."/>
            <person name="Misof B."/>
            <person name="Liedtke D."/>
            <person name="Thamm M."/>
            <person name="Scheiner R."/>
            <person name="Schmitt T."/>
            <person name="Niehuis O."/>
        </authorList>
    </citation>
    <scope>NUCLEOTIDE SEQUENCE</scope>
    <source>
        <strain evidence="2">GBR_01_08_01A</strain>
    </source>
</reference>
<dbReference type="AlphaFoldDB" id="A0AAD9RHI2"/>
<feature type="compositionally biased region" description="Basic and acidic residues" evidence="1">
    <location>
        <begin position="9"/>
        <end position="38"/>
    </location>
</feature>
<feature type="compositionally biased region" description="Basic and acidic residues" evidence="1">
    <location>
        <begin position="56"/>
        <end position="71"/>
    </location>
</feature>
<feature type="compositionally biased region" description="Acidic residues" evidence="1">
    <location>
        <begin position="39"/>
        <end position="55"/>
    </location>
</feature>
<protein>
    <submittedName>
        <fullName evidence="2">Uncharacterized protein</fullName>
    </submittedName>
</protein>
<evidence type="ECO:0000256" key="1">
    <source>
        <dbReference type="SAM" id="MobiDB-lite"/>
    </source>
</evidence>
<reference evidence="2" key="1">
    <citation type="submission" date="2021-08" db="EMBL/GenBank/DDBJ databases">
        <authorList>
            <person name="Misof B."/>
            <person name="Oliver O."/>
            <person name="Podsiadlowski L."/>
            <person name="Donath A."/>
            <person name="Peters R."/>
            <person name="Mayer C."/>
            <person name="Rust J."/>
            <person name="Gunkel S."/>
            <person name="Lesny P."/>
            <person name="Martin S."/>
            <person name="Oeyen J.P."/>
            <person name="Petersen M."/>
            <person name="Panagiotis P."/>
            <person name="Wilbrandt J."/>
            <person name="Tanja T."/>
        </authorList>
    </citation>
    <scope>NUCLEOTIDE SEQUENCE</scope>
    <source>
        <strain evidence="2">GBR_01_08_01A</strain>
        <tissue evidence="2">Thorax + abdomen</tissue>
    </source>
</reference>
<keyword evidence="3" id="KW-1185">Reference proteome</keyword>